<dbReference type="Proteomes" id="UP000427769">
    <property type="component" value="Chromosome"/>
</dbReference>
<evidence type="ECO:0000313" key="3">
    <source>
        <dbReference type="Proteomes" id="UP000427769"/>
    </source>
</evidence>
<sequence length="84" mass="9260">MVISELKNMTKLEILLSDDSLIDSEWFGAGGMDKDFAGEDSSSEPVLLKKAVEEAEKNAIRRALRLAEGNRSKATVFLGMSIKR</sequence>
<organism evidence="2 3">
    <name type="scientific">Desulfosarcina widdelii</name>
    <dbReference type="NCBI Taxonomy" id="947919"/>
    <lineage>
        <taxon>Bacteria</taxon>
        <taxon>Pseudomonadati</taxon>
        <taxon>Thermodesulfobacteriota</taxon>
        <taxon>Desulfobacteria</taxon>
        <taxon>Desulfobacterales</taxon>
        <taxon>Desulfosarcinaceae</taxon>
        <taxon>Desulfosarcina</taxon>
    </lineage>
</organism>
<evidence type="ECO:0000313" key="2">
    <source>
        <dbReference type="EMBL" id="BBO73232.1"/>
    </source>
</evidence>
<name>A0A5K7YTY2_9BACT</name>
<dbReference type="InterPro" id="IPR009057">
    <property type="entry name" value="Homeodomain-like_sf"/>
</dbReference>
<evidence type="ECO:0000259" key="1">
    <source>
        <dbReference type="Pfam" id="PF02954"/>
    </source>
</evidence>
<gene>
    <name evidence="2" type="ORF">DSCW_06490</name>
</gene>
<feature type="domain" description="DNA binding HTH" evidence="1">
    <location>
        <begin position="52"/>
        <end position="82"/>
    </location>
</feature>
<dbReference type="KEGG" id="dwd:DSCW_06490"/>
<dbReference type="Gene3D" id="1.10.10.60">
    <property type="entry name" value="Homeodomain-like"/>
    <property type="match status" value="1"/>
</dbReference>
<dbReference type="Pfam" id="PF02954">
    <property type="entry name" value="HTH_8"/>
    <property type="match status" value="1"/>
</dbReference>
<protein>
    <recommendedName>
        <fullName evidence="1">DNA binding HTH domain-containing protein</fullName>
    </recommendedName>
</protein>
<dbReference type="AlphaFoldDB" id="A0A5K7YTY2"/>
<accession>A0A5K7YTY2</accession>
<dbReference type="SUPFAM" id="SSF46689">
    <property type="entry name" value="Homeodomain-like"/>
    <property type="match status" value="1"/>
</dbReference>
<keyword evidence="3" id="KW-1185">Reference proteome</keyword>
<dbReference type="EMBL" id="AP021875">
    <property type="protein sequence ID" value="BBO73232.1"/>
    <property type="molecule type" value="Genomic_DNA"/>
</dbReference>
<dbReference type="GO" id="GO:0043565">
    <property type="term" value="F:sequence-specific DNA binding"/>
    <property type="evidence" value="ECO:0007669"/>
    <property type="project" value="InterPro"/>
</dbReference>
<proteinExistence type="predicted"/>
<dbReference type="InterPro" id="IPR002197">
    <property type="entry name" value="HTH_Fis"/>
</dbReference>
<reference evidence="2 3" key="1">
    <citation type="submission" date="2019-11" db="EMBL/GenBank/DDBJ databases">
        <title>Comparative genomics of hydrocarbon-degrading Desulfosarcina strains.</title>
        <authorList>
            <person name="Watanabe M."/>
            <person name="Kojima H."/>
            <person name="Fukui M."/>
        </authorList>
    </citation>
    <scope>NUCLEOTIDE SEQUENCE [LARGE SCALE GENOMIC DNA]</scope>
    <source>
        <strain evidence="2 3">PP31</strain>
    </source>
</reference>
<dbReference type="RefSeq" id="WP_231715661.1">
    <property type="nucleotide sequence ID" value="NZ_AP021875.1"/>
</dbReference>